<evidence type="ECO:0000256" key="8">
    <source>
        <dbReference type="SAM" id="Phobius"/>
    </source>
</evidence>
<accession>A0AB39V4P9</accession>
<keyword evidence="5 8" id="KW-1133">Transmembrane helix</keyword>
<keyword evidence="6 7" id="KW-0472">Membrane</keyword>
<evidence type="ECO:0000256" key="2">
    <source>
        <dbReference type="ARBA" id="ARBA00010323"/>
    </source>
</evidence>
<feature type="transmembrane region" description="Helical" evidence="8">
    <location>
        <begin position="363"/>
        <end position="386"/>
    </location>
</feature>
<proteinExistence type="inferred from homology"/>
<feature type="transmembrane region" description="Helical" evidence="8">
    <location>
        <begin position="406"/>
        <end position="426"/>
    </location>
</feature>
<feature type="transmembrane region" description="Helical" evidence="8">
    <location>
        <begin position="30"/>
        <end position="56"/>
    </location>
</feature>
<dbReference type="PIRSF" id="PIRSF500217">
    <property type="entry name" value="AlgI"/>
    <property type="match status" value="1"/>
</dbReference>
<feature type="transmembrane region" description="Helical" evidence="8">
    <location>
        <begin position="119"/>
        <end position="137"/>
    </location>
</feature>
<evidence type="ECO:0000256" key="6">
    <source>
        <dbReference type="ARBA" id="ARBA00023136"/>
    </source>
</evidence>
<feature type="transmembrane region" description="Helical" evidence="8">
    <location>
        <begin position="438"/>
        <end position="464"/>
    </location>
</feature>
<dbReference type="Pfam" id="PF03062">
    <property type="entry name" value="MBOAT"/>
    <property type="match status" value="1"/>
</dbReference>
<dbReference type="InterPro" id="IPR024194">
    <property type="entry name" value="Ac/AlaTfrase_AlgI/DltB"/>
</dbReference>
<dbReference type="PANTHER" id="PTHR13285:SF18">
    <property type="entry name" value="PROTEIN-CYSTEINE N-PALMITOYLTRANSFERASE RASP"/>
    <property type="match status" value="1"/>
</dbReference>
<evidence type="ECO:0000256" key="4">
    <source>
        <dbReference type="ARBA" id="ARBA00022692"/>
    </source>
</evidence>
<feature type="transmembrane region" description="Helical" evidence="8">
    <location>
        <begin position="308"/>
        <end position="325"/>
    </location>
</feature>
<dbReference type="GO" id="GO:0016746">
    <property type="term" value="F:acyltransferase activity"/>
    <property type="evidence" value="ECO:0007669"/>
    <property type="project" value="UniProtKB-KW"/>
</dbReference>
<dbReference type="EMBL" id="CP165647">
    <property type="protein sequence ID" value="XDU62173.1"/>
    <property type="molecule type" value="Genomic_DNA"/>
</dbReference>
<keyword evidence="7" id="KW-0808">Transferase</keyword>
<dbReference type="InterPro" id="IPR028362">
    <property type="entry name" value="AlgI"/>
</dbReference>
<sequence>MVFASPIFLFLFLPITLLGYYLIHPKFRNFWLFLMSFIFYAWGGLSYALILLFSTLMNYLFGILIHKSKERYKKSILVLSIIYNLGILGFFKYFSFLLYNIQEIIRIFLPKFSMEIPKISLPIGISFFTFQIMSYVIDLYRKEIRLQKSFLNLGLYIMLFPQLIAGPIVRYIDVEKEIYARKIDIDEIYVGLKRFIVGIGKKVLIANAMGSLADYAFTISLDKLNTPLAWLGIFGYTMQIYFDFSAYSDMAIGLGKMLGFNFLENFNYPYISQSIQEFWRRWHMSLSGWFRDYLYIPLGGNRKGKKRAYINSFIVFFCTGLWHGAAWNFIFWGLFHGMFLIIEKMGFDSALKRVPKVFRHIYTLLIVIIGWVFFRAESFMMALRYLKRLFVFDFNKLEYFFLGLDNWKIFMGLCAIIFSLPSALFFKKYLKLNIKKSFCYELISSVLYFSLFLISICFVTGSSFNPFIYFRF</sequence>
<evidence type="ECO:0000256" key="7">
    <source>
        <dbReference type="PIRNR" id="PIRNR016636"/>
    </source>
</evidence>
<protein>
    <submittedName>
        <fullName evidence="9">MBOAT family protein</fullName>
    </submittedName>
</protein>
<feature type="transmembrane region" description="Helical" evidence="8">
    <location>
        <begin position="6"/>
        <end position="23"/>
    </location>
</feature>
<dbReference type="GO" id="GO:0005886">
    <property type="term" value="C:plasma membrane"/>
    <property type="evidence" value="ECO:0007669"/>
    <property type="project" value="UniProtKB-SubCell"/>
</dbReference>
<keyword evidence="4 8" id="KW-0812">Transmembrane</keyword>
<organism evidence="9">
    <name type="scientific">Leptotrichia alba</name>
    <dbReference type="NCBI Taxonomy" id="3239304"/>
    <lineage>
        <taxon>Bacteria</taxon>
        <taxon>Fusobacteriati</taxon>
        <taxon>Fusobacteriota</taxon>
        <taxon>Fusobacteriia</taxon>
        <taxon>Fusobacteriales</taxon>
        <taxon>Leptotrichiaceae</taxon>
        <taxon>Leptotrichia</taxon>
    </lineage>
</organism>
<evidence type="ECO:0000256" key="5">
    <source>
        <dbReference type="ARBA" id="ARBA00022989"/>
    </source>
</evidence>
<keyword evidence="3 7" id="KW-1003">Cell membrane</keyword>
<dbReference type="GO" id="GO:0042121">
    <property type="term" value="P:alginic acid biosynthetic process"/>
    <property type="evidence" value="ECO:0007669"/>
    <property type="project" value="InterPro"/>
</dbReference>
<name>A0AB39V4P9_9FUSO</name>
<feature type="transmembrane region" description="Helical" evidence="8">
    <location>
        <begin position="149"/>
        <end position="172"/>
    </location>
</feature>
<dbReference type="InterPro" id="IPR051085">
    <property type="entry name" value="MB_O-acyltransferase"/>
</dbReference>
<feature type="transmembrane region" description="Helical" evidence="8">
    <location>
        <begin position="76"/>
        <end position="99"/>
    </location>
</feature>
<evidence type="ECO:0000256" key="3">
    <source>
        <dbReference type="ARBA" id="ARBA00022475"/>
    </source>
</evidence>
<gene>
    <name evidence="9" type="ORF">AB8B28_11120</name>
</gene>
<dbReference type="RefSeq" id="WP_369715819.1">
    <property type="nucleotide sequence ID" value="NZ_CP165647.1"/>
</dbReference>
<keyword evidence="7" id="KW-0012">Acyltransferase</keyword>
<evidence type="ECO:0000313" key="9">
    <source>
        <dbReference type="EMBL" id="XDU62173.1"/>
    </source>
</evidence>
<evidence type="ECO:0000256" key="1">
    <source>
        <dbReference type="ARBA" id="ARBA00004651"/>
    </source>
</evidence>
<reference evidence="9" key="1">
    <citation type="submission" date="2024-07" db="EMBL/GenBank/DDBJ databases">
        <authorList>
            <person name="Li X.-J."/>
            <person name="Wang X."/>
        </authorList>
    </citation>
    <scope>NUCLEOTIDE SEQUENCE</scope>
    <source>
        <strain evidence="9">HSP-536</strain>
    </source>
</reference>
<dbReference type="KEGG" id="lala:AB8B28_11120"/>
<comment type="subcellular location">
    <subcellularLocation>
        <location evidence="1">Cell membrane</location>
        <topology evidence="1">Multi-pass membrane protein</topology>
    </subcellularLocation>
</comment>
<dbReference type="AlphaFoldDB" id="A0AB39V4P9"/>
<comment type="similarity">
    <text evidence="2 7">Belongs to the membrane-bound acyltransferase family.</text>
</comment>
<dbReference type="PIRSF" id="PIRSF016636">
    <property type="entry name" value="AlgI_DltB"/>
    <property type="match status" value="1"/>
</dbReference>
<dbReference type="PANTHER" id="PTHR13285">
    <property type="entry name" value="ACYLTRANSFERASE"/>
    <property type="match status" value="1"/>
</dbReference>
<dbReference type="InterPro" id="IPR004299">
    <property type="entry name" value="MBOAT_fam"/>
</dbReference>